<keyword evidence="2" id="KW-1185">Reference proteome</keyword>
<dbReference type="EMBL" id="JBHRYO010000002">
    <property type="protein sequence ID" value="MFC3758051.1"/>
    <property type="molecule type" value="Genomic_DNA"/>
</dbReference>
<proteinExistence type="predicted"/>
<accession>A0ABV7XYE8</accession>
<evidence type="ECO:0008006" key="3">
    <source>
        <dbReference type="Google" id="ProtNLM"/>
    </source>
</evidence>
<dbReference type="Proteomes" id="UP001595735">
    <property type="component" value="Unassembled WGS sequence"/>
</dbReference>
<protein>
    <recommendedName>
        <fullName evidence="3">Peptidase C39-like domain-containing protein</fullName>
    </recommendedName>
</protein>
<organism evidence="1 2">
    <name type="scientific">Chryseobacterium tructae</name>
    <dbReference type="NCBI Taxonomy" id="1037380"/>
    <lineage>
        <taxon>Bacteria</taxon>
        <taxon>Pseudomonadati</taxon>
        <taxon>Bacteroidota</taxon>
        <taxon>Flavobacteriia</taxon>
        <taxon>Flavobacteriales</taxon>
        <taxon>Weeksellaceae</taxon>
        <taxon>Chryseobacterium group</taxon>
        <taxon>Chryseobacterium</taxon>
    </lineage>
</organism>
<sequence length="219" mass="24431">MDDLNLIISEFDEKNIVDRNITLTVDTCVCDDWQTIAPVIPANKFVGYATDCHVATHKQLDVMGYKEGFPRYQIAKAIRNKKEEFISMEYNNDEFKKGTSYIKSALKNGIPVTVGIDNHEEITPGNPDLTTDHFVVIVGMGADSKGNYFLFYDNADSSIGTSSANKLYCNCKGNKLEGNADPKSRYSTITDRRTGTSTVLVYTVTSIRTSVKKTILKKK</sequence>
<dbReference type="InterPro" id="IPR038765">
    <property type="entry name" value="Papain-like_cys_pep_sf"/>
</dbReference>
<comment type="caution">
    <text evidence="1">The sequence shown here is derived from an EMBL/GenBank/DDBJ whole genome shotgun (WGS) entry which is preliminary data.</text>
</comment>
<reference evidence="2" key="1">
    <citation type="journal article" date="2019" name="Int. J. Syst. Evol. Microbiol.">
        <title>The Global Catalogue of Microorganisms (GCM) 10K type strain sequencing project: providing services to taxonomists for standard genome sequencing and annotation.</title>
        <authorList>
            <consortium name="The Broad Institute Genomics Platform"/>
            <consortium name="The Broad Institute Genome Sequencing Center for Infectious Disease"/>
            <person name="Wu L."/>
            <person name="Ma J."/>
        </authorList>
    </citation>
    <scope>NUCLEOTIDE SEQUENCE [LARGE SCALE GENOMIC DNA]</scope>
    <source>
        <strain evidence="2">CECT 7798</strain>
    </source>
</reference>
<dbReference type="SUPFAM" id="SSF54001">
    <property type="entry name" value="Cysteine proteinases"/>
    <property type="match status" value="1"/>
</dbReference>
<name>A0ABV7XYE8_9FLAO</name>
<gene>
    <name evidence="1" type="ORF">ACFONJ_18905</name>
</gene>
<dbReference type="RefSeq" id="WP_290299698.1">
    <property type="nucleotide sequence ID" value="NZ_JAUFQR010000001.1"/>
</dbReference>
<evidence type="ECO:0000313" key="2">
    <source>
        <dbReference type="Proteomes" id="UP001595735"/>
    </source>
</evidence>
<evidence type="ECO:0000313" key="1">
    <source>
        <dbReference type="EMBL" id="MFC3758051.1"/>
    </source>
</evidence>